<comment type="caution">
    <text evidence="2">The sequence shown here is derived from an EMBL/GenBank/DDBJ whole genome shotgun (WGS) entry which is preliminary data.</text>
</comment>
<keyword evidence="3" id="KW-1185">Reference proteome</keyword>
<sequence length="278" mass="31467">MQQHTIAAHPKAAASSCTLPVPKITIEEEEEDHIRGYTFPRHLPVEIHLQILSYLSYVDQLRCAAASSTWHAILTTYGQDPVIVKSDARYSQDAIRCHRLPFQNCCTFTINMVTRKINSIVFIPPSIFNPAGNSNDHWKVAISPETMYILKDRLFGINLWEPSLDKPTVRHNPNALTIRLSINGLSWAHKSISWSFATNMDLLDIPIGEFLELVSQLIATHSFIKLCKPVDITVTLQREPDQPTALAAKPFGSWWDVRILRMNGSSPLQVYRSLRKLG</sequence>
<dbReference type="InterPro" id="IPR036047">
    <property type="entry name" value="F-box-like_dom_sf"/>
</dbReference>
<dbReference type="Proteomes" id="UP000015100">
    <property type="component" value="Unassembled WGS sequence"/>
</dbReference>
<accession>S7ZYS9</accession>
<proteinExistence type="predicted"/>
<reference evidence="2 3" key="1">
    <citation type="journal article" date="2013" name="PLoS Genet.">
        <title>Genomic mechanisms accounting for the adaptation to parasitism in nematode-trapping fungi.</title>
        <authorList>
            <person name="Meerupati T."/>
            <person name="Andersson K.M."/>
            <person name="Friman E."/>
            <person name="Kumar D."/>
            <person name="Tunlid A."/>
            <person name="Ahren D."/>
        </authorList>
    </citation>
    <scope>NUCLEOTIDE SEQUENCE [LARGE SCALE GENOMIC DNA]</scope>
    <source>
        <strain evidence="2 3">CBS 200.50</strain>
    </source>
</reference>
<dbReference type="CDD" id="cd09917">
    <property type="entry name" value="F-box_SF"/>
    <property type="match status" value="1"/>
</dbReference>
<dbReference type="InterPro" id="IPR001810">
    <property type="entry name" value="F-box_dom"/>
</dbReference>
<dbReference type="AlphaFoldDB" id="S7ZYS9"/>
<gene>
    <name evidence="2" type="ORF">H072_10994</name>
</gene>
<dbReference type="EMBL" id="AQGS01001094">
    <property type="protein sequence ID" value="EPS35609.1"/>
    <property type="molecule type" value="Genomic_DNA"/>
</dbReference>
<dbReference type="Gene3D" id="1.20.1280.50">
    <property type="match status" value="1"/>
</dbReference>
<name>S7ZYS9_DACHA</name>
<dbReference type="OrthoDB" id="5336102at2759"/>
<dbReference type="SUPFAM" id="SSF81383">
    <property type="entry name" value="F-box domain"/>
    <property type="match status" value="1"/>
</dbReference>
<protein>
    <recommendedName>
        <fullName evidence="1">F-box domain-containing protein</fullName>
    </recommendedName>
</protein>
<feature type="domain" description="F-box" evidence="1">
    <location>
        <begin position="42"/>
        <end position="74"/>
    </location>
</feature>
<evidence type="ECO:0000313" key="2">
    <source>
        <dbReference type="EMBL" id="EPS35609.1"/>
    </source>
</evidence>
<organism evidence="2 3">
    <name type="scientific">Dactylellina haptotyla (strain CBS 200.50)</name>
    <name type="common">Nematode-trapping fungus</name>
    <name type="synonym">Monacrosporium haptotylum</name>
    <dbReference type="NCBI Taxonomy" id="1284197"/>
    <lineage>
        <taxon>Eukaryota</taxon>
        <taxon>Fungi</taxon>
        <taxon>Dikarya</taxon>
        <taxon>Ascomycota</taxon>
        <taxon>Pezizomycotina</taxon>
        <taxon>Orbiliomycetes</taxon>
        <taxon>Orbiliales</taxon>
        <taxon>Orbiliaceae</taxon>
        <taxon>Dactylellina</taxon>
    </lineage>
</organism>
<evidence type="ECO:0000259" key="1">
    <source>
        <dbReference type="Pfam" id="PF12937"/>
    </source>
</evidence>
<evidence type="ECO:0000313" key="3">
    <source>
        <dbReference type="Proteomes" id="UP000015100"/>
    </source>
</evidence>
<dbReference type="Pfam" id="PF12937">
    <property type="entry name" value="F-box-like"/>
    <property type="match status" value="1"/>
</dbReference>
<dbReference type="HOGENOM" id="CLU_909184_0_0_1"/>
<reference evidence="3" key="2">
    <citation type="submission" date="2013-04" db="EMBL/GenBank/DDBJ databases">
        <title>Genomic mechanisms accounting for the adaptation to parasitism in nematode-trapping fungi.</title>
        <authorList>
            <person name="Ahren D.G."/>
        </authorList>
    </citation>
    <scope>NUCLEOTIDE SEQUENCE [LARGE SCALE GENOMIC DNA]</scope>
    <source>
        <strain evidence="3">CBS 200.50</strain>
    </source>
</reference>